<organism evidence="2 3">
    <name type="scientific">Pyricularia grisea</name>
    <name type="common">Crabgrass-specific blast fungus</name>
    <name type="synonym">Magnaporthe grisea</name>
    <dbReference type="NCBI Taxonomy" id="148305"/>
    <lineage>
        <taxon>Eukaryota</taxon>
        <taxon>Fungi</taxon>
        <taxon>Dikarya</taxon>
        <taxon>Ascomycota</taxon>
        <taxon>Pezizomycotina</taxon>
        <taxon>Sordariomycetes</taxon>
        <taxon>Sordariomycetidae</taxon>
        <taxon>Magnaporthales</taxon>
        <taxon>Pyriculariaceae</taxon>
        <taxon>Pyricularia</taxon>
    </lineage>
</organism>
<sequence length="304" mass="33514">MAAFRAFWAEYKAIKEEGSLFWDPDHKSAKWAGQLGIGKSLSNVAGLWSGAIAGNVGGDYFTYTTAEDSRIQSLLKIWINPIAQPAQGQDSYPYDEATIQSVLKRADAPEPDQTLRLGVVGDGEELLIPAAVLPGPNDKNTDNKGGLLKLKTHCFKTIKDMQKHMKDNGIPMEANYDSAVFTSKRYKVVNQNTKQAIIDKRESEVVPGPKRLLRFMPRDLKTSKTARVNGMQGTRASGSSFSDKLVLARGYTITLKKNMKAFAFPAPKRNACPLDQTLGRNPSSGATNLPQTPRTDNLQQQRQQ</sequence>
<dbReference type="Pfam" id="PF19287">
    <property type="entry name" value="DUF5910"/>
    <property type="match status" value="1"/>
</dbReference>
<dbReference type="KEGG" id="pgri:PgNI_05889"/>
<reference evidence="3" key="3">
    <citation type="submission" date="2025-08" db="UniProtKB">
        <authorList>
            <consortium name="RefSeq"/>
        </authorList>
    </citation>
    <scope>IDENTIFICATION</scope>
    <source>
        <strain evidence="3">NI907</strain>
    </source>
</reference>
<evidence type="ECO:0000313" key="2">
    <source>
        <dbReference type="Proteomes" id="UP000515153"/>
    </source>
</evidence>
<reference evidence="2 3" key="1">
    <citation type="journal article" date="2019" name="Mol. Biol. Evol.">
        <title>Blast fungal genomes show frequent chromosomal changes, gene gains and losses, and effector gene turnover.</title>
        <authorList>
            <person name="Gomez Luciano L.B."/>
            <person name="Jason Tsai I."/>
            <person name="Chuma I."/>
            <person name="Tosa Y."/>
            <person name="Chen Y.H."/>
            <person name="Li J.Y."/>
            <person name="Li M.Y."/>
            <person name="Jade Lu M.Y."/>
            <person name="Nakayashiki H."/>
            <person name="Li W.H."/>
        </authorList>
    </citation>
    <scope>NUCLEOTIDE SEQUENCE [LARGE SCALE GENOMIC DNA]</scope>
    <source>
        <strain evidence="2 3">NI907</strain>
    </source>
</reference>
<feature type="region of interest" description="Disordered" evidence="1">
    <location>
        <begin position="273"/>
        <end position="304"/>
    </location>
</feature>
<dbReference type="GeneID" id="41960828"/>
<keyword evidence="2" id="KW-1185">Reference proteome</keyword>
<reference evidence="3" key="2">
    <citation type="submission" date="2019-10" db="EMBL/GenBank/DDBJ databases">
        <authorList>
            <consortium name="NCBI Genome Project"/>
        </authorList>
    </citation>
    <scope>NUCLEOTIDE SEQUENCE</scope>
    <source>
        <strain evidence="3">NI907</strain>
    </source>
</reference>
<dbReference type="AlphaFoldDB" id="A0A6P8B4N2"/>
<protein>
    <submittedName>
        <fullName evidence="3">Uncharacterized protein</fullName>
    </submittedName>
</protein>
<evidence type="ECO:0000313" key="3">
    <source>
        <dbReference type="RefSeq" id="XP_030981979.1"/>
    </source>
</evidence>
<name>A0A6P8B4N2_PYRGI</name>
<dbReference type="RefSeq" id="XP_030981979.1">
    <property type="nucleotide sequence ID" value="XM_031125919.1"/>
</dbReference>
<proteinExistence type="predicted"/>
<dbReference type="Proteomes" id="UP000515153">
    <property type="component" value="Chromosome I"/>
</dbReference>
<feature type="compositionally biased region" description="Polar residues" evidence="1">
    <location>
        <begin position="278"/>
        <end position="304"/>
    </location>
</feature>
<gene>
    <name evidence="3" type="ORF">PgNI_05889</name>
</gene>
<dbReference type="InterPro" id="IPR045564">
    <property type="entry name" value="DUF5910"/>
</dbReference>
<evidence type="ECO:0000256" key="1">
    <source>
        <dbReference type="SAM" id="MobiDB-lite"/>
    </source>
</evidence>
<accession>A0A6P8B4N2</accession>